<dbReference type="GO" id="GO:0005506">
    <property type="term" value="F:iron ion binding"/>
    <property type="evidence" value="ECO:0007669"/>
    <property type="project" value="InterPro"/>
</dbReference>
<keyword evidence="6 11" id="KW-1133">Transmembrane helix</keyword>
<evidence type="ECO:0000313" key="12">
    <source>
        <dbReference type="EMBL" id="KAF5942404.1"/>
    </source>
</evidence>
<sequence>MYARAQVAWLERNHLWKSREISSSLERASQSQISIRIVGFNWYTIALTIFPLLRFFKLFTSKQETPKLPLHQTLEALSDKYDSIILLHFGPSMVLIVTSPSAVEECFTKNDIVFANHPCNLTAKHLSNNYTTMATAPYGDLWCNLRCIMTLEIFSTAQLERTSGIRGEEVKFFANQLMKKNCGGGYSNVDLKSKFFELSSCKIN</sequence>
<keyword evidence="9" id="KW-0503">Monooxygenase</keyword>
<dbReference type="GO" id="GO:0020037">
    <property type="term" value="F:heme binding"/>
    <property type="evidence" value="ECO:0007669"/>
    <property type="project" value="InterPro"/>
</dbReference>
<evidence type="ECO:0000256" key="1">
    <source>
        <dbReference type="ARBA" id="ARBA00004167"/>
    </source>
</evidence>
<evidence type="ECO:0000256" key="2">
    <source>
        <dbReference type="ARBA" id="ARBA00010617"/>
    </source>
</evidence>
<dbReference type="EMBL" id="JACBKZ010000009">
    <property type="protein sequence ID" value="KAF5942404.1"/>
    <property type="molecule type" value="Genomic_DNA"/>
</dbReference>
<name>A0A7J7GSI9_CAMSI</name>
<keyword evidence="8" id="KW-0408">Iron</keyword>
<proteinExistence type="inferred from homology"/>
<evidence type="ECO:0000256" key="8">
    <source>
        <dbReference type="ARBA" id="ARBA00023004"/>
    </source>
</evidence>
<reference evidence="13" key="1">
    <citation type="journal article" date="2020" name="Nat. Commun.">
        <title>Genome assembly of wild tea tree DASZ reveals pedigree and selection history of tea varieties.</title>
        <authorList>
            <person name="Zhang W."/>
            <person name="Zhang Y."/>
            <person name="Qiu H."/>
            <person name="Guo Y."/>
            <person name="Wan H."/>
            <person name="Zhang X."/>
            <person name="Scossa F."/>
            <person name="Alseekh S."/>
            <person name="Zhang Q."/>
            <person name="Wang P."/>
            <person name="Xu L."/>
            <person name="Schmidt M.H."/>
            <person name="Jia X."/>
            <person name="Li D."/>
            <person name="Zhu A."/>
            <person name="Guo F."/>
            <person name="Chen W."/>
            <person name="Ni D."/>
            <person name="Usadel B."/>
            <person name="Fernie A.R."/>
            <person name="Wen W."/>
        </authorList>
    </citation>
    <scope>NUCLEOTIDE SEQUENCE [LARGE SCALE GENOMIC DNA]</scope>
    <source>
        <strain evidence="13">cv. G240</strain>
    </source>
</reference>
<keyword evidence="3" id="KW-0349">Heme</keyword>
<reference evidence="12 13" key="2">
    <citation type="submission" date="2020-07" db="EMBL/GenBank/DDBJ databases">
        <title>Genome assembly of wild tea tree DASZ reveals pedigree and selection history of tea varieties.</title>
        <authorList>
            <person name="Zhang W."/>
        </authorList>
    </citation>
    <scope>NUCLEOTIDE SEQUENCE [LARGE SCALE GENOMIC DNA]</scope>
    <source>
        <strain evidence="13">cv. G240</strain>
        <tissue evidence="12">Leaf</tissue>
    </source>
</reference>
<keyword evidence="10 11" id="KW-0472">Membrane</keyword>
<dbReference type="GO" id="GO:0016020">
    <property type="term" value="C:membrane"/>
    <property type="evidence" value="ECO:0007669"/>
    <property type="project" value="UniProtKB-SubCell"/>
</dbReference>
<feature type="transmembrane region" description="Helical" evidence="11">
    <location>
        <begin position="33"/>
        <end position="53"/>
    </location>
</feature>
<gene>
    <name evidence="12" type="ORF">HYC85_020046</name>
</gene>
<evidence type="ECO:0000256" key="5">
    <source>
        <dbReference type="ARBA" id="ARBA00022723"/>
    </source>
</evidence>
<keyword evidence="4 11" id="KW-0812">Transmembrane</keyword>
<evidence type="ECO:0000256" key="7">
    <source>
        <dbReference type="ARBA" id="ARBA00023002"/>
    </source>
</evidence>
<dbReference type="Gene3D" id="1.10.630.10">
    <property type="entry name" value="Cytochrome P450"/>
    <property type="match status" value="1"/>
</dbReference>
<dbReference type="InterPro" id="IPR036396">
    <property type="entry name" value="Cyt_P450_sf"/>
</dbReference>
<dbReference type="PANTHER" id="PTHR47947">
    <property type="entry name" value="CYTOCHROME P450 82C3-RELATED"/>
    <property type="match status" value="1"/>
</dbReference>
<evidence type="ECO:0000256" key="4">
    <source>
        <dbReference type="ARBA" id="ARBA00022692"/>
    </source>
</evidence>
<dbReference type="GO" id="GO:0004497">
    <property type="term" value="F:monooxygenase activity"/>
    <property type="evidence" value="ECO:0007669"/>
    <property type="project" value="UniProtKB-KW"/>
</dbReference>
<comment type="subcellular location">
    <subcellularLocation>
        <location evidence="1">Membrane</location>
        <topology evidence="1">Single-pass membrane protein</topology>
    </subcellularLocation>
</comment>
<protein>
    <recommendedName>
        <fullName evidence="14">Cytochrome P450</fullName>
    </recommendedName>
</protein>
<dbReference type="InterPro" id="IPR050651">
    <property type="entry name" value="Plant_Cytochrome_P450_Monoox"/>
</dbReference>
<dbReference type="Proteomes" id="UP000593564">
    <property type="component" value="Unassembled WGS sequence"/>
</dbReference>
<dbReference type="SUPFAM" id="SSF48264">
    <property type="entry name" value="Cytochrome P450"/>
    <property type="match status" value="1"/>
</dbReference>
<keyword evidence="5" id="KW-0479">Metal-binding</keyword>
<evidence type="ECO:0008006" key="14">
    <source>
        <dbReference type="Google" id="ProtNLM"/>
    </source>
</evidence>
<evidence type="ECO:0000256" key="3">
    <source>
        <dbReference type="ARBA" id="ARBA00022617"/>
    </source>
</evidence>
<dbReference type="PANTHER" id="PTHR47947:SF62">
    <property type="entry name" value="CYTOCHROME P450, FAMILY 81, SUBFAMILY D, POLYPEPTIDE 5"/>
    <property type="match status" value="1"/>
</dbReference>
<evidence type="ECO:0000256" key="11">
    <source>
        <dbReference type="SAM" id="Phobius"/>
    </source>
</evidence>
<organism evidence="12 13">
    <name type="scientific">Camellia sinensis</name>
    <name type="common">Tea plant</name>
    <name type="synonym">Thea sinensis</name>
    <dbReference type="NCBI Taxonomy" id="4442"/>
    <lineage>
        <taxon>Eukaryota</taxon>
        <taxon>Viridiplantae</taxon>
        <taxon>Streptophyta</taxon>
        <taxon>Embryophyta</taxon>
        <taxon>Tracheophyta</taxon>
        <taxon>Spermatophyta</taxon>
        <taxon>Magnoliopsida</taxon>
        <taxon>eudicotyledons</taxon>
        <taxon>Gunneridae</taxon>
        <taxon>Pentapetalae</taxon>
        <taxon>asterids</taxon>
        <taxon>Ericales</taxon>
        <taxon>Theaceae</taxon>
        <taxon>Camellia</taxon>
    </lineage>
</organism>
<dbReference type="AlphaFoldDB" id="A0A7J7GSI9"/>
<evidence type="ECO:0000256" key="10">
    <source>
        <dbReference type="ARBA" id="ARBA00023136"/>
    </source>
</evidence>
<accession>A0A7J7GSI9</accession>
<evidence type="ECO:0000313" key="13">
    <source>
        <dbReference type="Proteomes" id="UP000593564"/>
    </source>
</evidence>
<evidence type="ECO:0000256" key="9">
    <source>
        <dbReference type="ARBA" id="ARBA00023033"/>
    </source>
</evidence>
<dbReference type="InterPro" id="IPR001128">
    <property type="entry name" value="Cyt_P450"/>
</dbReference>
<keyword evidence="13" id="KW-1185">Reference proteome</keyword>
<evidence type="ECO:0000256" key="6">
    <source>
        <dbReference type="ARBA" id="ARBA00022989"/>
    </source>
</evidence>
<keyword evidence="7" id="KW-0560">Oxidoreductase</keyword>
<comment type="caution">
    <text evidence="12">The sequence shown here is derived from an EMBL/GenBank/DDBJ whole genome shotgun (WGS) entry which is preliminary data.</text>
</comment>
<comment type="similarity">
    <text evidence="2">Belongs to the cytochrome P450 family.</text>
</comment>
<dbReference type="GO" id="GO:0016705">
    <property type="term" value="F:oxidoreductase activity, acting on paired donors, with incorporation or reduction of molecular oxygen"/>
    <property type="evidence" value="ECO:0007669"/>
    <property type="project" value="InterPro"/>
</dbReference>
<dbReference type="Pfam" id="PF00067">
    <property type="entry name" value="p450"/>
    <property type="match status" value="1"/>
</dbReference>